<dbReference type="PRINTS" id="PR01805">
    <property type="entry name" value="VACJLIPOPROT"/>
</dbReference>
<dbReference type="GO" id="GO:0016020">
    <property type="term" value="C:membrane"/>
    <property type="evidence" value="ECO:0007669"/>
    <property type="project" value="InterPro"/>
</dbReference>
<proteinExistence type="predicted"/>
<accession>A0A3B0SCT6</accession>
<name>A0A3B0SCT6_9ZZZZ</name>
<keyword evidence="1" id="KW-0732">Signal</keyword>
<dbReference type="GO" id="GO:0120010">
    <property type="term" value="P:intermembrane phospholipid transfer"/>
    <property type="evidence" value="ECO:0007669"/>
    <property type="project" value="TreeGrafter"/>
</dbReference>
<dbReference type="AlphaFoldDB" id="A0A3B0SCT6"/>
<dbReference type="PANTHER" id="PTHR30035:SF3">
    <property type="entry name" value="INTERMEMBRANE PHOSPHOLIPID TRANSPORT SYSTEM LIPOPROTEIN MLAA"/>
    <property type="match status" value="1"/>
</dbReference>
<evidence type="ECO:0000256" key="1">
    <source>
        <dbReference type="ARBA" id="ARBA00022729"/>
    </source>
</evidence>
<sequence>MVLFDKGYRLLLQRIVFFGLLFPVLILSACATAPTDTDPLAGYNHSMFDANLNIDQAAFEPVAKGYRNRVAEGPRNGLHNVLNNVRAPTDFMNNVLQANPNGAATTFVRFTINSTLGLAGLFDPASNMGIPSYQEDFGQTLAVWGAGPGAYLVLPFLGPSNVRDTTGLVVDVLTHPFALISYEGAFIVQATNFSANSLDQRTRAIDLIEGLRENSVDEYAAYRSLYEQSRNNAIHNGALDVDDLPDFDEFDDEEYQ</sequence>
<dbReference type="PROSITE" id="PS51257">
    <property type="entry name" value="PROKAR_LIPOPROTEIN"/>
    <property type="match status" value="1"/>
</dbReference>
<organism evidence="2">
    <name type="scientific">hydrothermal vent metagenome</name>
    <dbReference type="NCBI Taxonomy" id="652676"/>
    <lineage>
        <taxon>unclassified sequences</taxon>
        <taxon>metagenomes</taxon>
        <taxon>ecological metagenomes</taxon>
    </lineage>
</organism>
<keyword evidence="2" id="KW-0449">Lipoprotein</keyword>
<dbReference type="Pfam" id="PF04333">
    <property type="entry name" value="MlaA"/>
    <property type="match status" value="1"/>
</dbReference>
<dbReference type="InterPro" id="IPR007428">
    <property type="entry name" value="MlaA"/>
</dbReference>
<evidence type="ECO:0000313" key="2">
    <source>
        <dbReference type="EMBL" id="VAW01823.1"/>
    </source>
</evidence>
<dbReference type="PANTHER" id="PTHR30035">
    <property type="entry name" value="LIPOPROTEIN VACJ-RELATED"/>
    <property type="match status" value="1"/>
</dbReference>
<dbReference type="EMBL" id="UOEE01000327">
    <property type="protein sequence ID" value="VAW01823.1"/>
    <property type="molecule type" value="Genomic_DNA"/>
</dbReference>
<reference evidence="2" key="1">
    <citation type="submission" date="2018-06" db="EMBL/GenBank/DDBJ databases">
        <authorList>
            <person name="Zhirakovskaya E."/>
        </authorList>
    </citation>
    <scope>NUCLEOTIDE SEQUENCE</scope>
</reference>
<gene>
    <name evidence="2" type="ORF">MNBD_ALPHA06-271</name>
</gene>
<protein>
    <submittedName>
        <fullName evidence="2">Outer-membrane-phospholipid-binding lipoprotein MlaA</fullName>
    </submittedName>
</protein>